<keyword evidence="3" id="KW-0479">Metal-binding</keyword>
<dbReference type="InterPro" id="IPR002678">
    <property type="entry name" value="DUF34/NIF3"/>
</dbReference>
<dbReference type="NCBIfam" id="TIGR00486">
    <property type="entry name" value="YbgI_SA1388"/>
    <property type="match status" value="1"/>
</dbReference>
<dbReference type="FunFam" id="3.40.1390.30:FF:000001">
    <property type="entry name" value="GTP cyclohydrolase 1 type 2"/>
    <property type="match status" value="1"/>
</dbReference>
<evidence type="ECO:0000256" key="1">
    <source>
        <dbReference type="ARBA" id="ARBA00006964"/>
    </source>
</evidence>
<dbReference type="GO" id="GO:0046872">
    <property type="term" value="F:metal ion binding"/>
    <property type="evidence" value="ECO:0007669"/>
    <property type="project" value="UniProtKB-KW"/>
</dbReference>
<accession>A0AAN8P292</accession>
<dbReference type="GO" id="GO:0005739">
    <property type="term" value="C:mitochondrion"/>
    <property type="evidence" value="ECO:0007669"/>
    <property type="project" value="TreeGrafter"/>
</dbReference>
<dbReference type="Pfam" id="PF01784">
    <property type="entry name" value="DUF34_NIF3"/>
    <property type="match status" value="1"/>
</dbReference>
<dbReference type="PANTHER" id="PTHR13799">
    <property type="entry name" value="NGG1 INTERACTING FACTOR 3"/>
    <property type="match status" value="1"/>
</dbReference>
<dbReference type="Gene3D" id="3.40.1390.30">
    <property type="entry name" value="NIF3 (NGG1p interacting factor 3)-like"/>
    <property type="match status" value="1"/>
</dbReference>
<dbReference type="EMBL" id="JAWJWE010000036">
    <property type="protein sequence ID" value="KAK6629596.1"/>
    <property type="molecule type" value="Genomic_DNA"/>
</dbReference>
<feature type="binding site" evidence="3">
    <location>
        <position position="236"/>
    </location>
    <ligand>
        <name>a divalent metal cation</name>
        <dbReference type="ChEBI" id="CHEBI:60240"/>
        <label>1</label>
    </ligand>
</feature>
<evidence type="ECO:0000313" key="4">
    <source>
        <dbReference type="EMBL" id="KAK6629596.1"/>
    </source>
</evidence>
<sequence>MSLNSVKGVDLKNIVNFLESFASVSLAEKWDNTGLLVEPITPKPIKCVMLTNDLTENVVKEALDVEAGLIISYHPPIFKGLNRITKNSWKERIIGTCLENKIAIYSPHTSWDSVPGGVNDWLAGAFDYSSIRPIEENNSVNVLNAGAGRFCVLKQEIKLCEAIQLVKKLTSLLQLNVAIAKDASLETKIRSVAICAGSGSSVLMNKKADLFLTGEMSHHTLLDAIHNSTNVILCNHSNSERGFLKDFSKKLEAQYSAAEMKVHLSKEDRDPLQII</sequence>
<feature type="binding site" evidence="3">
    <location>
        <position position="240"/>
    </location>
    <ligand>
        <name>a divalent metal cation</name>
        <dbReference type="ChEBI" id="CHEBI:60240"/>
        <label>1</label>
    </ligand>
</feature>
<organism evidence="4 5">
    <name type="scientific">Polyplax serrata</name>
    <name type="common">Common mouse louse</name>
    <dbReference type="NCBI Taxonomy" id="468196"/>
    <lineage>
        <taxon>Eukaryota</taxon>
        <taxon>Metazoa</taxon>
        <taxon>Ecdysozoa</taxon>
        <taxon>Arthropoda</taxon>
        <taxon>Hexapoda</taxon>
        <taxon>Insecta</taxon>
        <taxon>Pterygota</taxon>
        <taxon>Neoptera</taxon>
        <taxon>Paraneoptera</taxon>
        <taxon>Psocodea</taxon>
        <taxon>Troctomorpha</taxon>
        <taxon>Phthiraptera</taxon>
        <taxon>Anoplura</taxon>
        <taxon>Polyplacidae</taxon>
        <taxon>Polyplax</taxon>
    </lineage>
</organism>
<comment type="caution">
    <text evidence="4">The sequence shown here is derived from an EMBL/GenBank/DDBJ whole genome shotgun (WGS) entry which is preliminary data.</text>
</comment>
<dbReference type="Proteomes" id="UP001372834">
    <property type="component" value="Unassembled WGS sequence"/>
</dbReference>
<dbReference type="InterPro" id="IPR036069">
    <property type="entry name" value="DUF34/NIF3_sf"/>
</dbReference>
<feature type="binding site" evidence="3">
    <location>
        <position position="112"/>
    </location>
    <ligand>
        <name>a divalent metal cation</name>
        <dbReference type="ChEBI" id="CHEBI:60240"/>
        <label>1</label>
    </ligand>
</feature>
<dbReference type="PANTHER" id="PTHR13799:SF13">
    <property type="entry name" value="NIF3-LIKE PROTEIN 1"/>
    <property type="match status" value="1"/>
</dbReference>
<comment type="similarity">
    <text evidence="1">Belongs to the GTP cyclohydrolase I type 2/NIF3 family.</text>
</comment>
<evidence type="ECO:0000256" key="3">
    <source>
        <dbReference type="PIRSR" id="PIRSR602678-1"/>
    </source>
</evidence>
<protein>
    <recommendedName>
        <fullName evidence="2">NIF3-like protein 1</fullName>
    </recommendedName>
</protein>
<dbReference type="SUPFAM" id="SSF102705">
    <property type="entry name" value="NIF3 (NGG1p interacting factor 3)-like"/>
    <property type="match status" value="1"/>
</dbReference>
<dbReference type="AlphaFoldDB" id="A0AAN8P292"/>
<name>A0AAN8P292_POLSC</name>
<evidence type="ECO:0000313" key="5">
    <source>
        <dbReference type="Proteomes" id="UP001372834"/>
    </source>
</evidence>
<proteinExistence type="inferred from homology"/>
<evidence type="ECO:0000256" key="2">
    <source>
        <dbReference type="ARBA" id="ARBA00019069"/>
    </source>
</evidence>
<reference evidence="4 5" key="1">
    <citation type="submission" date="2023-10" db="EMBL/GenBank/DDBJ databases">
        <title>Genomes of two closely related lineages of the louse Polyplax serrata with different host specificities.</title>
        <authorList>
            <person name="Martinu J."/>
            <person name="Tarabai H."/>
            <person name="Stefka J."/>
            <person name="Hypsa V."/>
        </authorList>
    </citation>
    <scope>NUCLEOTIDE SEQUENCE [LARGE SCALE GENOMIC DNA]</scope>
    <source>
        <strain evidence="4">HR10_N</strain>
    </source>
</reference>
<feature type="binding site" evidence="3">
    <location>
        <position position="74"/>
    </location>
    <ligand>
        <name>a divalent metal cation</name>
        <dbReference type="ChEBI" id="CHEBI:60240"/>
        <label>1</label>
    </ligand>
</feature>
<gene>
    <name evidence="4" type="ORF">RUM43_003413</name>
</gene>